<keyword evidence="2" id="KW-0812">Transmembrane</keyword>
<dbReference type="InterPro" id="IPR006260">
    <property type="entry name" value="TonB/TolA_C"/>
</dbReference>
<dbReference type="SUPFAM" id="SSF74653">
    <property type="entry name" value="TolA/TonB C-terminal domain"/>
    <property type="match status" value="1"/>
</dbReference>
<evidence type="ECO:0000256" key="1">
    <source>
        <dbReference type="ARBA" id="ARBA00004167"/>
    </source>
</evidence>
<dbReference type="EMBL" id="FMJC01000001">
    <property type="protein sequence ID" value="SCM71082.1"/>
    <property type="molecule type" value="Genomic_DNA"/>
</dbReference>
<dbReference type="GO" id="GO:0016020">
    <property type="term" value="C:membrane"/>
    <property type="evidence" value="ECO:0007669"/>
    <property type="project" value="UniProtKB-SubCell"/>
</dbReference>
<sequence length="171" mass="17987">MTATERLYAALAISCLVHWGLFHLLGASAELTPVGTLTVISMDSLGLGASPEGGAGISMEAAPPRTEPQNTADKRRQAFFAFLDDLDAAVHAHRMDGGEAHFVGVAAYAFTVRADGSFTAPVLRQSSGSPELDAAARRAILAASGSVKRPDILGAADIPVLLHVKYQYELR</sequence>
<protein>
    <submittedName>
        <fullName evidence="5">TonB family domain-containing protein</fullName>
    </submittedName>
</protein>
<dbReference type="AlphaFoldDB" id="A0A212L0M5"/>
<evidence type="ECO:0000256" key="4">
    <source>
        <dbReference type="ARBA" id="ARBA00023136"/>
    </source>
</evidence>
<proteinExistence type="predicted"/>
<evidence type="ECO:0000256" key="3">
    <source>
        <dbReference type="ARBA" id="ARBA00022989"/>
    </source>
</evidence>
<dbReference type="RefSeq" id="WP_179979629.1">
    <property type="nucleotide sequence ID" value="NZ_LT608333.1"/>
</dbReference>
<accession>A0A212L0M5</accession>
<organism evidence="5">
    <name type="scientific">uncultured Desulfovibrio sp</name>
    <dbReference type="NCBI Taxonomy" id="167968"/>
    <lineage>
        <taxon>Bacteria</taxon>
        <taxon>Pseudomonadati</taxon>
        <taxon>Thermodesulfobacteriota</taxon>
        <taxon>Desulfovibrionia</taxon>
        <taxon>Desulfovibrionales</taxon>
        <taxon>Desulfovibrionaceae</taxon>
        <taxon>Desulfovibrio</taxon>
        <taxon>environmental samples</taxon>
    </lineage>
</organism>
<gene>
    <name evidence="5" type="ORF">KL86DES1_10853</name>
</gene>
<dbReference type="Gene3D" id="3.30.1150.10">
    <property type="match status" value="1"/>
</dbReference>
<keyword evidence="4" id="KW-0472">Membrane</keyword>
<keyword evidence="3" id="KW-1133">Transmembrane helix</keyword>
<reference evidence="5" key="1">
    <citation type="submission" date="2016-08" db="EMBL/GenBank/DDBJ databases">
        <authorList>
            <person name="Seilhamer J.J."/>
        </authorList>
    </citation>
    <scope>NUCLEOTIDE SEQUENCE</scope>
    <source>
        <strain evidence="5">86-1</strain>
    </source>
</reference>
<name>A0A212L0M5_9BACT</name>
<comment type="subcellular location">
    <subcellularLocation>
        <location evidence="1">Membrane</location>
        <topology evidence="1">Single-pass membrane protein</topology>
    </subcellularLocation>
</comment>
<evidence type="ECO:0000313" key="5">
    <source>
        <dbReference type="EMBL" id="SCM71082.1"/>
    </source>
</evidence>
<evidence type="ECO:0000256" key="2">
    <source>
        <dbReference type="ARBA" id="ARBA00022692"/>
    </source>
</evidence>
<dbReference type="NCBIfam" id="TIGR01352">
    <property type="entry name" value="tonB_Cterm"/>
    <property type="match status" value="1"/>
</dbReference>